<dbReference type="OrthoDB" id="118622at2759"/>
<accession>A0A225W5H7</accession>
<sequence>MKEKQTVSVFPERSLSKTGRVGSNRNAFEGWSIYVLPFVDDYSRYVVGYFLKNKNEVAAKPSEIQAFYENHWGND</sequence>
<dbReference type="EMBL" id="NBNE01001740">
    <property type="protein sequence ID" value="OWZ12825.1"/>
    <property type="molecule type" value="Genomic_DNA"/>
</dbReference>
<reference evidence="2" key="1">
    <citation type="submission" date="2017-03" db="EMBL/GenBank/DDBJ databases">
        <title>Phytopthora megakarya and P. palmivora, two closely related causual agents of cacao black pod achieved similar genome size and gene model numbers by different mechanisms.</title>
        <authorList>
            <person name="Ali S."/>
            <person name="Shao J."/>
            <person name="Larry D.J."/>
            <person name="Kronmiller B."/>
            <person name="Shen D."/>
            <person name="Strem M.D."/>
            <person name="Melnick R.L."/>
            <person name="Guiltinan M.J."/>
            <person name="Tyler B.M."/>
            <person name="Meinhardt L.W."/>
            <person name="Bailey B.A."/>
        </authorList>
    </citation>
    <scope>NUCLEOTIDE SEQUENCE [LARGE SCALE GENOMIC DNA]</scope>
    <source>
        <strain evidence="2">zdho120</strain>
    </source>
</reference>
<gene>
    <name evidence="1" type="ORF">PHMEG_00013953</name>
</gene>
<protein>
    <submittedName>
        <fullName evidence="1">Polyprotein</fullName>
    </submittedName>
</protein>
<organism evidence="1 2">
    <name type="scientific">Phytophthora megakarya</name>
    <dbReference type="NCBI Taxonomy" id="4795"/>
    <lineage>
        <taxon>Eukaryota</taxon>
        <taxon>Sar</taxon>
        <taxon>Stramenopiles</taxon>
        <taxon>Oomycota</taxon>
        <taxon>Peronosporomycetes</taxon>
        <taxon>Peronosporales</taxon>
        <taxon>Peronosporaceae</taxon>
        <taxon>Phytophthora</taxon>
    </lineage>
</organism>
<evidence type="ECO:0000313" key="1">
    <source>
        <dbReference type="EMBL" id="OWZ12825.1"/>
    </source>
</evidence>
<evidence type="ECO:0000313" key="2">
    <source>
        <dbReference type="Proteomes" id="UP000198211"/>
    </source>
</evidence>
<comment type="caution">
    <text evidence="1">The sequence shown here is derived from an EMBL/GenBank/DDBJ whole genome shotgun (WGS) entry which is preliminary data.</text>
</comment>
<name>A0A225W5H7_9STRA</name>
<proteinExistence type="predicted"/>
<dbReference type="Proteomes" id="UP000198211">
    <property type="component" value="Unassembled WGS sequence"/>
</dbReference>
<keyword evidence="2" id="KW-1185">Reference proteome</keyword>
<dbReference type="AlphaFoldDB" id="A0A225W5H7"/>